<accession>A0A2Z6QCT4</accession>
<dbReference type="PANTHER" id="PTHR37212:SF2">
    <property type="entry name" value="ACTIN PROTEIN 2_3 COMPLEX SUBUNIT-LIKE PROTEIN"/>
    <property type="match status" value="1"/>
</dbReference>
<dbReference type="PANTHER" id="PTHR37212">
    <property type="entry name" value="ACTIN PROTEIN 2/3 COMPLEX SUBUNIT-LIKE PROTEIN"/>
    <property type="match status" value="1"/>
</dbReference>
<reference evidence="1 2" key="1">
    <citation type="submission" date="2017-11" db="EMBL/GenBank/DDBJ databases">
        <title>The genome of Rhizophagus clarus HR1 reveals common genetic basis of auxotrophy among arbuscular mycorrhizal fungi.</title>
        <authorList>
            <person name="Kobayashi Y."/>
        </authorList>
    </citation>
    <scope>NUCLEOTIDE SEQUENCE [LARGE SCALE GENOMIC DNA]</scope>
    <source>
        <strain evidence="1 2">HR1</strain>
    </source>
</reference>
<evidence type="ECO:0008006" key="3">
    <source>
        <dbReference type="Google" id="ProtNLM"/>
    </source>
</evidence>
<sequence>MVKQKTSARVSLFTPPITNYFPRTQNNNTNSESSTMVSNKYDSENYLYKGTPPSKNIKKDYETQKRKTSEIPFKSHNTTESQFTSFNSTPDSPLKNLQVNNQNETIIISDDDDDVSKSVPDVIEDDEIDHILSKSEKSSKSIKNNLRRSKRSRRVVFQEGFVPTVNAVPIKGDIPIFDDSSSPSTKENYTAIPSYQNSLSALLREKRIRDKAGYNINVLEKVLEDNMIDELEDLFDNYDRLKISAAILDEDEKLEHLQQILEETDKFDQGHQIEFFGNLSSNPQIPSLQTVVLNNDPTFDLLLKMYSEEDKLKDILCNNWITRQFEIGWRLPTEVIVWILHMASYGENKVITEASFNTLKNIAEVKGIYSSSLKNEPGDINVSFIEIYNILTTLGASNQMISTQYCLEQIITRIPILEAPPKFSYIDNVRQLLKILVPMIDNRLLAFSSPEEIRSAIIVFLRLPLDKRLLSLSSEIEEVLNSLLEIFEEDQWIEQTKLICDDVEFSCGSVTQFKVAMLEHLPISDRGRSLRRFLAFRFLFGSKSTFSQQKSIHDVTEPEISEILNSLLDLFLTVFKIRDETNYADLYNYVLFLDYALDDESQLRKAKDTVEEIANRLNYLHGRIVDMRAAFMERTKAKDLIQRLYMRLYYISKHRRGKVQASILSYSPQMEVDKEENR</sequence>
<comment type="caution">
    <text evidence="1">The sequence shown here is derived from an EMBL/GenBank/DDBJ whole genome shotgun (WGS) entry which is preliminary data.</text>
</comment>
<organism evidence="1 2">
    <name type="scientific">Rhizophagus clarus</name>
    <dbReference type="NCBI Taxonomy" id="94130"/>
    <lineage>
        <taxon>Eukaryota</taxon>
        <taxon>Fungi</taxon>
        <taxon>Fungi incertae sedis</taxon>
        <taxon>Mucoromycota</taxon>
        <taxon>Glomeromycotina</taxon>
        <taxon>Glomeromycetes</taxon>
        <taxon>Glomerales</taxon>
        <taxon>Glomeraceae</taxon>
        <taxon>Rhizophagus</taxon>
    </lineage>
</organism>
<proteinExistence type="predicted"/>
<dbReference type="Proteomes" id="UP000247702">
    <property type="component" value="Unassembled WGS sequence"/>
</dbReference>
<dbReference type="STRING" id="94130.A0A2Z6QCT4"/>
<dbReference type="AlphaFoldDB" id="A0A2Z6QCT4"/>
<name>A0A2Z6QCT4_9GLOM</name>
<protein>
    <recommendedName>
        <fullName evidence="3">Coiled-coil SMC6 And NSE5 INteracting (CANIN) domain-containing protein</fullName>
    </recommendedName>
</protein>
<gene>
    <name evidence="1" type="ORF">RclHR1_14470004</name>
</gene>
<dbReference type="EMBL" id="BEXD01000499">
    <property type="protein sequence ID" value="GBB87963.1"/>
    <property type="molecule type" value="Genomic_DNA"/>
</dbReference>
<evidence type="ECO:0000313" key="1">
    <source>
        <dbReference type="EMBL" id="GBB87963.1"/>
    </source>
</evidence>
<keyword evidence="2" id="KW-1185">Reference proteome</keyword>
<evidence type="ECO:0000313" key="2">
    <source>
        <dbReference type="Proteomes" id="UP000247702"/>
    </source>
</evidence>